<evidence type="ECO:0000313" key="3">
    <source>
        <dbReference type="EMBL" id="GLR65618.1"/>
    </source>
</evidence>
<sequence length="128" mass="12879">MSICRGYPGLRAALLPVAMAAVLSGCSLPPGQQAQMNTPSSVPSSAALQQAELQGYNRGFAAGELAQALRDKVRQPALAIKQTPPAPPLPAVAPQPVIPAAPQVSSPPGTSYNSSGPAKPLGGSAEPF</sequence>
<evidence type="ECO:0008006" key="5">
    <source>
        <dbReference type="Google" id="ProtNLM"/>
    </source>
</evidence>
<feature type="chain" id="PRO_5046339095" description="Lipoprotein" evidence="2">
    <location>
        <begin position="21"/>
        <end position="128"/>
    </location>
</feature>
<name>A0ABQ6A1Y3_9PROT</name>
<comment type="caution">
    <text evidence="3">The sequence shown here is derived from an EMBL/GenBank/DDBJ whole genome shotgun (WGS) entry which is preliminary data.</text>
</comment>
<feature type="signal peptide" evidence="2">
    <location>
        <begin position="1"/>
        <end position="20"/>
    </location>
</feature>
<reference evidence="4" key="1">
    <citation type="journal article" date="2019" name="Int. J. Syst. Evol. Microbiol.">
        <title>The Global Catalogue of Microorganisms (GCM) 10K type strain sequencing project: providing services to taxonomists for standard genome sequencing and annotation.</title>
        <authorList>
            <consortium name="The Broad Institute Genomics Platform"/>
            <consortium name="The Broad Institute Genome Sequencing Center for Infectious Disease"/>
            <person name="Wu L."/>
            <person name="Ma J."/>
        </authorList>
    </citation>
    <scope>NUCLEOTIDE SEQUENCE [LARGE SCALE GENOMIC DNA]</scope>
    <source>
        <strain evidence="4">NBRC 112502</strain>
    </source>
</reference>
<evidence type="ECO:0000256" key="1">
    <source>
        <dbReference type="SAM" id="MobiDB-lite"/>
    </source>
</evidence>
<feature type="compositionally biased region" description="Pro residues" evidence="1">
    <location>
        <begin position="84"/>
        <end position="99"/>
    </location>
</feature>
<protein>
    <recommendedName>
        <fullName evidence="5">Lipoprotein</fullName>
    </recommendedName>
</protein>
<dbReference type="PROSITE" id="PS51257">
    <property type="entry name" value="PROKAR_LIPOPROTEIN"/>
    <property type="match status" value="1"/>
</dbReference>
<dbReference type="Proteomes" id="UP001156641">
    <property type="component" value="Unassembled WGS sequence"/>
</dbReference>
<evidence type="ECO:0000313" key="4">
    <source>
        <dbReference type="Proteomes" id="UP001156641"/>
    </source>
</evidence>
<gene>
    <name evidence="3" type="ORF">GCM10010909_02960</name>
</gene>
<feature type="region of interest" description="Disordered" evidence="1">
    <location>
        <begin position="81"/>
        <end position="128"/>
    </location>
</feature>
<proteinExistence type="predicted"/>
<organism evidence="3 4">
    <name type="scientific">Acidocella aquatica</name>
    <dbReference type="NCBI Taxonomy" id="1922313"/>
    <lineage>
        <taxon>Bacteria</taxon>
        <taxon>Pseudomonadati</taxon>
        <taxon>Pseudomonadota</taxon>
        <taxon>Alphaproteobacteria</taxon>
        <taxon>Acetobacterales</taxon>
        <taxon>Acidocellaceae</taxon>
        <taxon>Acidocella</taxon>
    </lineage>
</organism>
<accession>A0ABQ6A1Y3</accession>
<keyword evidence="2" id="KW-0732">Signal</keyword>
<keyword evidence="4" id="KW-1185">Reference proteome</keyword>
<feature type="compositionally biased region" description="Polar residues" evidence="1">
    <location>
        <begin position="106"/>
        <end position="116"/>
    </location>
</feature>
<dbReference type="EMBL" id="BSOS01000005">
    <property type="protein sequence ID" value="GLR65618.1"/>
    <property type="molecule type" value="Genomic_DNA"/>
</dbReference>
<evidence type="ECO:0000256" key="2">
    <source>
        <dbReference type="SAM" id="SignalP"/>
    </source>
</evidence>